<dbReference type="InterPro" id="IPR000836">
    <property type="entry name" value="PRTase_dom"/>
</dbReference>
<gene>
    <name evidence="4" type="primary">PLEST004413</name>
    <name evidence="4" type="ORF">PLESTB_001415700</name>
</gene>
<evidence type="ECO:0000256" key="2">
    <source>
        <dbReference type="ARBA" id="ARBA00022679"/>
    </source>
</evidence>
<feature type="compositionally biased region" description="Low complexity" evidence="3">
    <location>
        <begin position="216"/>
        <end position="236"/>
    </location>
</feature>
<reference evidence="4 5" key="1">
    <citation type="journal article" date="2023" name="Commun. Biol.">
        <title>Reorganization of the ancestral sex-determining regions during the evolution of trioecy in Pleodorina starrii.</title>
        <authorList>
            <person name="Takahashi K."/>
            <person name="Suzuki S."/>
            <person name="Kawai-Toyooka H."/>
            <person name="Yamamoto K."/>
            <person name="Hamaji T."/>
            <person name="Ootsuki R."/>
            <person name="Yamaguchi H."/>
            <person name="Kawachi M."/>
            <person name="Higashiyama T."/>
            <person name="Nozaki H."/>
        </authorList>
    </citation>
    <scope>NUCLEOTIDE SEQUENCE [LARGE SCALE GENOMIC DNA]</scope>
    <source>
        <strain evidence="4 5">NIES-4479</strain>
    </source>
</reference>
<evidence type="ECO:0000313" key="4">
    <source>
        <dbReference type="EMBL" id="GLC58904.1"/>
    </source>
</evidence>
<dbReference type="EMBL" id="BRXU01000025">
    <property type="protein sequence ID" value="GLC58904.1"/>
    <property type="molecule type" value="Genomic_DNA"/>
</dbReference>
<dbReference type="SUPFAM" id="SSF53271">
    <property type="entry name" value="PRTase-like"/>
    <property type="match status" value="1"/>
</dbReference>
<dbReference type="PANTHER" id="PTHR43363:SF1">
    <property type="entry name" value="HYPOXANTHINE-GUANINE PHOSPHORIBOSYLTRANSFERASE"/>
    <property type="match status" value="1"/>
</dbReference>
<protein>
    <recommendedName>
        <fullName evidence="6">PRTase-like protein</fullName>
    </recommendedName>
</protein>
<comment type="caution">
    <text evidence="4">The sequence shown here is derived from an EMBL/GenBank/DDBJ whole genome shotgun (WGS) entry which is preliminary data.</text>
</comment>
<feature type="compositionally biased region" description="Basic and acidic residues" evidence="3">
    <location>
        <begin position="237"/>
        <end position="261"/>
    </location>
</feature>
<dbReference type="GO" id="GO:0046100">
    <property type="term" value="P:hypoxanthine metabolic process"/>
    <property type="evidence" value="ECO:0007669"/>
    <property type="project" value="TreeGrafter"/>
</dbReference>
<keyword evidence="1" id="KW-0328">Glycosyltransferase</keyword>
<dbReference type="AlphaFoldDB" id="A0A9W6F790"/>
<dbReference type="PANTHER" id="PTHR43363">
    <property type="entry name" value="HYPOXANTHINE PHOSPHORIBOSYLTRANSFERASE"/>
    <property type="match status" value="1"/>
</dbReference>
<evidence type="ECO:0000313" key="5">
    <source>
        <dbReference type="Proteomes" id="UP001165080"/>
    </source>
</evidence>
<accession>A0A9W6F790</accession>
<dbReference type="OrthoDB" id="9973266at2759"/>
<name>A0A9W6F790_9CHLO</name>
<dbReference type="GO" id="GO:0032264">
    <property type="term" value="P:IMP salvage"/>
    <property type="evidence" value="ECO:0007669"/>
    <property type="project" value="TreeGrafter"/>
</dbReference>
<organism evidence="4 5">
    <name type="scientific">Pleodorina starrii</name>
    <dbReference type="NCBI Taxonomy" id="330485"/>
    <lineage>
        <taxon>Eukaryota</taxon>
        <taxon>Viridiplantae</taxon>
        <taxon>Chlorophyta</taxon>
        <taxon>core chlorophytes</taxon>
        <taxon>Chlorophyceae</taxon>
        <taxon>CS clade</taxon>
        <taxon>Chlamydomonadales</taxon>
        <taxon>Volvocaceae</taxon>
        <taxon>Pleodorina</taxon>
    </lineage>
</organism>
<dbReference type="Gene3D" id="3.40.50.2020">
    <property type="match status" value="1"/>
</dbReference>
<dbReference type="InterPro" id="IPR029057">
    <property type="entry name" value="PRTase-like"/>
</dbReference>
<dbReference type="GO" id="GO:0005737">
    <property type="term" value="C:cytoplasm"/>
    <property type="evidence" value="ECO:0007669"/>
    <property type="project" value="TreeGrafter"/>
</dbReference>
<evidence type="ECO:0008006" key="6">
    <source>
        <dbReference type="Google" id="ProtNLM"/>
    </source>
</evidence>
<dbReference type="CDD" id="cd06223">
    <property type="entry name" value="PRTases_typeI"/>
    <property type="match status" value="1"/>
</dbReference>
<dbReference type="GO" id="GO:0032265">
    <property type="term" value="P:XMP salvage"/>
    <property type="evidence" value="ECO:0007669"/>
    <property type="project" value="TreeGrafter"/>
</dbReference>
<dbReference type="GO" id="GO:0032263">
    <property type="term" value="P:GMP salvage"/>
    <property type="evidence" value="ECO:0007669"/>
    <property type="project" value="TreeGrafter"/>
</dbReference>
<proteinExistence type="predicted"/>
<evidence type="ECO:0000256" key="3">
    <source>
        <dbReference type="SAM" id="MobiDB-lite"/>
    </source>
</evidence>
<sequence length="261" mass="28638">MAVEKLFISYNQIHQSICDCVNSNQVYESFKPTLIIAIGSGGFIPARMLRTFLKAKCGKSLPIQTIGLILYDDNLDKYDPETAVVRKTQWLNYSAGEGTGISLQGHNVLIVDEVDDTRKTLSYAVSELNKDIEKQRHEYEGRRKEGDPEWAAPRLGVFVVHNKMKPKQGGLPEEVMETSYFKCQDVPDNWIVYPWDALDIEAHQRAADERTAVTAAAAAASTDAAAAAPTPAPEAVAEAKVEAEDEPAAKKARTDEAAGAQ</sequence>
<evidence type="ECO:0000256" key="1">
    <source>
        <dbReference type="ARBA" id="ARBA00022676"/>
    </source>
</evidence>
<keyword evidence="5" id="KW-1185">Reference proteome</keyword>
<dbReference type="Proteomes" id="UP001165080">
    <property type="component" value="Unassembled WGS sequence"/>
</dbReference>
<feature type="region of interest" description="Disordered" evidence="3">
    <location>
        <begin position="216"/>
        <end position="261"/>
    </location>
</feature>
<keyword evidence="2" id="KW-0808">Transferase</keyword>
<dbReference type="GO" id="GO:0004422">
    <property type="term" value="F:hypoxanthine phosphoribosyltransferase activity"/>
    <property type="evidence" value="ECO:0007669"/>
    <property type="project" value="TreeGrafter"/>
</dbReference>